<evidence type="ECO:0000256" key="1">
    <source>
        <dbReference type="ARBA" id="ARBA00004651"/>
    </source>
</evidence>
<feature type="transmembrane region" description="Helical" evidence="6">
    <location>
        <begin position="40"/>
        <end position="63"/>
    </location>
</feature>
<dbReference type="KEGG" id="iag:Igag_0300"/>
<organism evidence="7 8">
    <name type="scientific">Ignisphaera aggregans (strain DSM 17230 / JCM 13409 / AQ1.S1)</name>
    <dbReference type="NCBI Taxonomy" id="583356"/>
    <lineage>
        <taxon>Archaea</taxon>
        <taxon>Thermoproteota</taxon>
        <taxon>Thermoprotei</taxon>
        <taxon>Desulfurococcales</taxon>
        <taxon>Desulfurococcaceae</taxon>
        <taxon>Ignisphaera</taxon>
    </lineage>
</organism>
<dbReference type="PANTHER" id="PTHR38825:SF1">
    <property type="entry name" value="TRANSPORTER, LYSE FAMILY"/>
    <property type="match status" value="1"/>
</dbReference>
<gene>
    <name evidence="7" type="ordered locus">Igag_0300</name>
</gene>
<dbReference type="EMBL" id="CP002098">
    <property type="protein sequence ID" value="ADM27148.1"/>
    <property type="molecule type" value="Genomic_DNA"/>
</dbReference>
<dbReference type="AlphaFoldDB" id="E0SQS4"/>
<dbReference type="GO" id="GO:0005886">
    <property type="term" value="C:plasma membrane"/>
    <property type="evidence" value="ECO:0007669"/>
    <property type="project" value="UniProtKB-SubCell"/>
</dbReference>
<evidence type="ECO:0000256" key="6">
    <source>
        <dbReference type="SAM" id="Phobius"/>
    </source>
</evidence>
<dbReference type="BioCyc" id="IAGG583356:GHAH-311-MONOMER"/>
<dbReference type="GO" id="GO:0006865">
    <property type="term" value="P:amino acid transport"/>
    <property type="evidence" value="ECO:0007669"/>
    <property type="project" value="InterPro"/>
</dbReference>
<dbReference type="Proteomes" id="UP000001304">
    <property type="component" value="Chromosome"/>
</dbReference>
<keyword evidence="8" id="KW-1185">Reference proteome</keyword>
<protein>
    <submittedName>
        <fullName evidence="7">Lysine exporter protein (LYSE/YGGA)</fullName>
    </submittedName>
</protein>
<keyword evidence="4 6" id="KW-1133">Transmembrane helix</keyword>
<comment type="subcellular location">
    <subcellularLocation>
        <location evidence="1">Cell membrane</location>
        <topology evidence="1">Multi-pass membrane protein</topology>
    </subcellularLocation>
</comment>
<keyword evidence="2" id="KW-1003">Cell membrane</keyword>
<feature type="transmembrane region" description="Helical" evidence="6">
    <location>
        <begin position="140"/>
        <end position="162"/>
    </location>
</feature>
<evidence type="ECO:0000256" key="2">
    <source>
        <dbReference type="ARBA" id="ARBA00022475"/>
    </source>
</evidence>
<proteinExistence type="predicted"/>
<feature type="transmembrane region" description="Helical" evidence="6">
    <location>
        <begin position="70"/>
        <end position="91"/>
    </location>
</feature>
<evidence type="ECO:0000256" key="4">
    <source>
        <dbReference type="ARBA" id="ARBA00022989"/>
    </source>
</evidence>
<evidence type="ECO:0000256" key="3">
    <source>
        <dbReference type="ARBA" id="ARBA00022692"/>
    </source>
</evidence>
<feature type="transmembrane region" description="Helical" evidence="6">
    <location>
        <begin position="111"/>
        <end position="133"/>
    </location>
</feature>
<sequence length="216" mass="23841">MYELIVQTLMVTPSGAFSPGPLTIATMTIGSNGGWKKGFMVALGHTFFEFPYVFAIAMTITAIKTLLEGFIGDILTIAGAMMILFFAYLTLKDTLITKAGNSNKKSDVYRYIKNPIVVGFLFTGLNIHFLLWWISIGFTLIAMSITIGIIGIVVMYVSHVWMDFLWLSLVAEASSRGLTIGGGKIYRALMLFFGILLIIFAINILLKRFMAIAIIP</sequence>
<name>E0SQS4_IGNAA</name>
<dbReference type="STRING" id="583356.Igag_0300"/>
<evidence type="ECO:0000313" key="7">
    <source>
        <dbReference type="EMBL" id="ADM27148.1"/>
    </source>
</evidence>
<dbReference type="Pfam" id="PF01810">
    <property type="entry name" value="LysE"/>
    <property type="match status" value="1"/>
</dbReference>
<keyword evidence="5 6" id="KW-0472">Membrane</keyword>
<evidence type="ECO:0000313" key="8">
    <source>
        <dbReference type="Proteomes" id="UP000001304"/>
    </source>
</evidence>
<dbReference type="HOGENOM" id="CLU_104651_0_0_2"/>
<reference evidence="7 8" key="1">
    <citation type="journal article" date="2010" name="Stand. Genomic Sci.">
        <title>Complete genome sequence of Ignisphaera aggregans type strain (AQ1.S1).</title>
        <authorList>
            <person name="Goker M."/>
            <person name="Held B."/>
            <person name="Lapidus A."/>
            <person name="Nolan M."/>
            <person name="Spring S."/>
            <person name="Yasawong M."/>
            <person name="Lucas S."/>
            <person name="Glavina Del Rio T."/>
            <person name="Tice H."/>
            <person name="Cheng J.F."/>
            <person name="Goodwin L."/>
            <person name="Tapia R."/>
            <person name="Pitluck S."/>
            <person name="Liolios K."/>
            <person name="Ivanova N."/>
            <person name="Mavromatis K."/>
            <person name="Mikhailova N."/>
            <person name="Pati A."/>
            <person name="Chen A."/>
            <person name="Palaniappan K."/>
            <person name="Brambilla E."/>
            <person name="Land M."/>
            <person name="Hauser L."/>
            <person name="Chang Y.J."/>
            <person name="Jeffries C.D."/>
            <person name="Brettin T."/>
            <person name="Detter J.C."/>
            <person name="Han C."/>
            <person name="Rohde M."/>
            <person name="Sikorski J."/>
            <person name="Woyke T."/>
            <person name="Bristow J."/>
            <person name="Eisen J.A."/>
            <person name="Markowitz V."/>
            <person name="Hugenholtz P."/>
            <person name="Kyrpides N.C."/>
            <person name="Klenk H.P."/>
        </authorList>
    </citation>
    <scope>NUCLEOTIDE SEQUENCE [LARGE SCALE GENOMIC DNA]</scope>
    <source>
        <strain evidence="8">DSM 17230 / JCM 13409 / AQ1.S1</strain>
    </source>
</reference>
<keyword evidence="3 6" id="KW-0812">Transmembrane</keyword>
<evidence type="ECO:0000256" key="5">
    <source>
        <dbReference type="ARBA" id="ARBA00023136"/>
    </source>
</evidence>
<dbReference type="PANTHER" id="PTHR38825">
    <property type="entry name" value="LYSINE EXPORTER PROTEIN (LYSE/YGGA)"/>
    <property type="match status" value="1"/>
</dbReference>
<accession>E0SQS4</accession>
<feature type="transmembrane region" description="Helical" evidence="6">
    <location>
        <begin position="185"/>
        <end position="206"/>
    </location>
</feature>
<dbReference type="InterPro" id="IPR001123">
    <property type="entry name" value="LeuE-type"/>
</dbReference>